<name>A0A8J7TNH8_9BACT</name>
<comment type="caution">
    <text evidence="3">The sequence shown here is derived from an EMBL/GenBank/DDBJ whole genome shotgun (WGS) entry which is preliminary data.</text>
</comment>
<dbReference type="InterPro" id="IPR036249">
    <property type="entry name" value="Thioredoxin-like_sf"/>
</dbReference>
<evidence type="ECO:0000256" key="1">
    <source>
        <dbReference type="ARBA" id="ARBA00022729"/>
    </source>
</evidence>
<keyword evidence="1" id="KW-0732">Signal</keyword>
<reference evidence="3" key="1">
    <citation type="submission" date="2021-02" db="EMBL/GenBank/DDBJ databases">
        <title>Genome-Resolved Metagenomics of a Microbial Community Performing Photosynthetic Biological Nutrient Removal.</title>
        <authorList>
            <person name="Mcdaniel E.A."/>
        </authorList>
    </citation>
    <scope>NUCLEOTIDE SEQUENCE</scope>
    <source>
        <strain evidence="3">UWPOB_OBS1</strain>
    </source>
</reference>
<evidence type="ECO:0000259" key="2">
    <source>
        <dbReference type="PROSITE" id="PS51352"/>
    </source>
</evidence>
<dbReference type="AlphaFoldDB" id="A0A8J7TNH8"/>
<dbReference type="Gene3D" id="3.40.30.10">
    <property type="entry name" value="Glutaredoxin"/>
    <property type="match status" value="1"/>
</dbReference>
<protein>
    <submittedName>
        <fullName evidence="3">Thioredoxin family protein</fullName>
    </submittedName>
</protein>
<dbReference type="EMBL" id="JAFLCK010000031">
    <property type="protein sequence ID" value="MBN8662106.1"/>
    <property type="molecule type" value="Genomic_DNA"/>
</dbReference>
<dbReference type="InterPro" id="IPR051099">
    <property type="entry name" value="AGR/TXD"/>
</dbReference>
<dbReference type="PROSITE" id="PS51352">
    <property type="entry name" value="THIOREDOXIN_2"/>
    <property type="match status" value="1"/>
</dbReference>
<dbReference type="PANTHER" id="PTHR15337:SF11">
    <property type="entry name" value="THIOREDOXIN DOMAIN-CONTAINING PROTEIN"/>
    <property type="match status" value="1"/>
</dbReference>
<evidence type="ECO:0000313" key="4">
    <source>
        <dbReference type="Proteomes" id="UP000664277"/>
    </source>
</evidence>
<dbReference type="Proteomes" id="UP000664277">
    <property type="component" value="Unassembled WGS sequence"/>
</dbReference>
<dbReference type="InterPro" id="IPR013766">
    <property type="entry name" value="Thioredoxin_domain"/>
</dbReference>
<evidence type="ECO:0000313" key="3">
    <source>
        <dbReference type="EMBL" id="MBN8662106.1"/>
    </source>
</evidence>
<dbReference type="Pfam" id="PF13899">
    <property type="entry name" value="Thioredoxin_7"/>
    <property type="match status" value="1"/>
</dbReference>
<gene>
    <name evidence="3" type="ORF">J0M35_17190</name>
</gene>
<feature type="domain" description="Thioredoxin" evidence="2">
    <location>
        <begin position="23"/>
        <end position="156"/>
    </location>
</feature>
<sequence>MSKYLAKLAGVALLPILFVILAQASFFCAAEAAEPAKPGLITWQKDLPSALKLAAKSGKPLIVDFYIDNCRWCRKLDHDVFEHPTIGRQLKNRAIFVKVNAERSQEEINFAKKNTNGSMPTVAVLEVSTKGTYVQRWRLEKYLPPERFLVEILNYL</sequence>
<proteinExistence type="predicted"/>
<accession>A0A8J7TNH8</accession>
<organism evidence="3 4">
    <name type="scientific">Candidatus Obscuribacter phosphatis</name>
    <dbReference type="NCBI Taxonomy" id="1906157"/>
    <lineage>
        <taxon>Bacteria</taxon>
        <taxon>Bacillati</taxon>
        <taxon>Candidatus Melainabacteria</taxon>
        <taxon>Candidatus Obscuribacterales</taxon>
        <taxon>Candidatus Obscuribacteraceae</taxon>
        <taxon>Candidatus Obscuribacter</taxon>
    </lineage>
</organism>
<dbReference type="SUPFAM" id="SSF52833">
    <property type="entry name" value="Thioredoxin-like"/>
    <property type="match status" value="1"/>
</dbReference>
<dbReference type="PANTHER" id="PTHR15337">
    <property type="entry name" value="ANTERIOR GRADIENT PROTEIN-RELATED"/>
    <property type="match status" value="1"/>
</dbReference>